<comment type="caution">
    <text evidence="13">The sequence shown here is derived from an EMBL/GenBank/DDBJ whole genome shotgun (WGS) entry which is preliminary data.</text>
</comment>
<name>A0ABT3ZTP5_9BURK</name>
<evidence type="ECO:0000256" key="10">
    <source>
        <dbReference type="ARBA" id="ARBA00023136"/>
    </source>
</evidence>
<dbReference type="RefSeq" id="WP_267849139.1">
    <property type="nucleotide sequence ID" value="NZ_JAPMXC010000010.1"/>
</dbReference>
<keyword evidence="2" id="KW-0597">Phosphoprotein</keyword>
<keyword evidence="4 11" id="KW-0812">Transmembrane</keyword>
<evidence type="ECO:0000256" key="3">
    <source>
        <dbReference type="ARBA" id="ARBA00022679"/>
    </source>
</evidence>
<evidence type="ECO:0000256" key="1">
    <source>
        <dbReference type="ARBA" id="ARBA00004141"/>
    </source>
</evidence>
<gene>
    <name evidence="13" type="ORF">OVY01_18995</name>
</gene>
<dbReference type="InterPro" id="IPR025201">
    <property type="entry name" value="KdpD_TM"/>
</dbReference>
<keyword evidence="10 11" id="KW-0472">Membrane</keyword>
<reference evidence="13" key="1">
    <citation type="submission" date="2022-11" db="EMBL/GenBank/DDBJ databases">
        <title>Robbsia betulipollinis sp. nov., isolated from pollen of birch (Betula pendula).</title>
        <authorList>
            <person name="Shi H."/>
            <person name="Ambika Manirajan B."/>
            <person name="Ratering S."/>
            <person name="Geissler-Plaum R."/>
            <person name="Schnell S."/>
        </authorList>
    </citation>
    <scope>NUCLEOTIDE SEQUENCE</scope>
    <source>
        <strain evidence="13">Bb-Pol-6</strain>
    </source>
</reference>
<keyword evidence="6" id="KW-0418">Kinase</keyword>
<evidence type="ECO:0000256" key="7">
    <source>
        <dbReference type="ARBA" id="ARBA00022840"/>
    </source>
</evidence>
<organism evidence="13 14">
    <name type="scientific">Robbsia betulipollinis</name>
    <dbReference type="NCBI Taxonomy" id="2981849"/>
    <lineage>
        <taxon>Bacteria</taxon>
        <taxon>Pseudomonadati</taxon>
        <taxon>Pseudomonadota</taxon>
        <taxon>Betaproteobacteria</taxon>
        <taxon>Burkholderiales</taxon>
        <taxon>Burkholderiaceae</taxon>
        <taxon>Robbsia</taxon>
    </lineage>
</organism>
<keyword evidence="8 11" id="KW-1133">Transmembrane helix</keyword>
<dbReference type="Gene3D" id="1.20.120.620">
    <property type="entry name" value="Backbone structure of the membrane domain of e. Coli histidine kinase receptor kdpd"/>
    <property type="match status" value="1"/>
</dbReference>
<evidence type="ECO:0000256" key="8">
    <source>
        <dbReference type="ARBA" id="ARBA00022989"/>
    </source>
</evidence>
<feature type="transmembrane region" description="Helical" evidence="11">
    <location>
        <begin position="93"/>
        <end position="110"/>
    </location>
</feature>
<accession>A0ABT3ZTP5</accession>
<proteinExistence type="predicted"/>
<evidence type="ECO:0000256" key="6">
    <source>
        <dbReference type="ARBA" id="ARBA00022777"/>
    </source>
</evidence>
<keyword evidence="5" id="KW-0547">Nucleotide-binding</keyword>
<evidence type="ECO:0000256" key="2">
    <source>
        <dbReference type="ARBA" id="ARBA00022553"/>
    </source>
</evidence>
<evidence type="ECO:0000256" key="11">
    <source>
        <dbReference type="SAM" id="Phobius"/>
    </source>
</evidence>
<evidence type="ECO:0000313" key="13">
    <source>
        <dbReference type="EMBL" id="MCY0389238.1"/>
    </source>
</evidence>
<protein>
    <submittedName>
        <fullName evidence="13">DUF4118 domain-containing protein</fullName>
    </submittedName>
</protein>
<evidence type="ECO:0000256" key="9">
    <source>
        <dbReference type="ARBA" id="ARBA00023012"/>
    </source>
</evidence>
<keyword evidence="7" id="KW-0067">ATP-binding</keyword>
<evidence type="ECO:0000256" key="5">
    <source>
        <dbReference type="ARBA" id="ARBA00022741"/>
    </source>
</evidence>
<keyword evidence="9" id="KW-0902">Two-component regulatory system</keyword>
<dbReference type="Proteomes" id="UP001082899">
    <property type="component" value="Unassembled WGS sequence"/>
</dbReference>
<keyword evidence="3" id="KW-0808">Transferase</keyword>
<feature type="domain" description="Sensor protein KdpD transmembrane" evidence="12">
    <location>
        <begin position="17"/>
        <end position="119"/>
    </location>
</feature>
<dbReference type="EMBL" id="JAPMXC010000010">
    <property type="protein sequence ID" value="MCY0389238.1"/>
    <property type="molecule type" value="Genomic_DNA"/>
</dbReference>
<evidence type="ECO:0000256" key="4">
    <source>
        <dbReference type="ARBA" id="ARBA00022692"/>
    </source>
</evidence>
<dbReference type="Pfam" id="PF13493">
    <property type="entry name" value="DUF4118"/>
    <property type="match status" value="1"/>
</dbReference>
<dbReference type="InterPro" id="IPR038318">
    <property type="entry name" value="KdpD_sf"/>
</dbReference>
<comment type="subcellular location">
    <subcellularLocation>
        <location evidence="1">Membrane</location>
        <topology evidence="1">Multi-pass membrane protein</topology>
    </subcellularLocation>
</comment>
<feature type="transmembrane region" description="Helical" evidence="11">
    <location>
        <begin position="63"/>
        <end position="81"/>
    </location>
</feature>
<sequence>MKVQNARRWAPTGPRAWLFAALSLLLASAVRGSLHPVLGPASPGFAFCIAAALIEYFFGLAPALTVMTVGLVIADYLFVPPYGDLTYFDRSDVTLLVTYPLITIVVIVLIERLRRAQYRSELVASVAQCRYEILLRSDNERLLARRHADETHRLLRELTHRRDQLVFIRAVNPTPLANDPAAVPAIAPEVVPGTRPATRSLGNGLQAGDRFDAVHPADIERVLTVLTPGAHRVRLLTAAGDYRLTDALCERFTTPAGDFFILRLEA</sequence>
<evidence type="ECO:0000259" key="12">
    <source>
        <dbReference type="Pfam" id="PF13493"/>
    </source>
</evidence>
<keyword evidence="14" id="KW-1185">Reference proteome</keyword>
<evidence type="ECO:0000313" key="14">
    <source>
        <dbReference type="Proteomes" id="UP001082899"/>
    </source>
</evidence>